<dbReference type="AlphaFoldDB" id="A0A7H1MDA9"/>
<gene>
    <name evidence="1" type="ORF">H7A79_0008</name>
</gene>
<accession>A0A7H1MDA9</accession>
<proteinExistence type="predicted"/>
<keyword evidence="2" id="KW-1185">Reference proteome</keyword>
<protein>
    <submittedName>
        <fullName evidence="1">Uncharacterized protein</fullName>
    </submittedName>
</protein>
<dbReference type="KEGG" id="nmus:H7A79_0008"/>
<sequence length="61" mass="6559">MLRHSVKSYQAMLGIAPTIDMLHTSGKPIAASFEDVGKDGFSARFSPEFTSDALCLEIGLV</sequence>
<evidence type="ECO:0000313" key="1">
    <source>
        <dbReference type="EMBL" id="QNT59624.1"/>
    </source>
</evidence>
<evidence type="ECO:0000313" key="2">
    <source>
        <dbReference type="Proteomes" id="UP000516412"/>
    </source>
</evidence>
<organism evidence="1 2">
    <name type="scientific">Neisseria musculi</name>
    <dbReference type="NCBI Taxonomy" id="1815583"/>
    <lineage>
        <taxon>Bacteria</taxon>
        <taxon>Pseudomonadati</taxon>
        <taxon>Pseudomonadota</taxon>
        <taxon>Betaproteobacteria</taxon>
        <taxon>Neisseriales</taxon>
        <taxon>Neisseriaceae</taxon>
        <taxon>Neisseria</taxon>
    </lineage>
</organism>
<reference evidence="1" key="1">
    <citation type="submission" date="2024-06" db="EMBL/GenBank/DDBJ databases">
        <title>Complete Genome Sequence of mouse commensal type strain Neisseria musculi.</title>
        <authorList>
            <person name="Thapa E."/>
            <person name="Aluvathingal J."/>
            <person name="Nadendla S."/>
            <person name="Mehta A."/>
            <person name="Tettelin H."/>
            <person name="Weyand N.J."/>
        </authorList>
    </citation>
    <scope>NUCLEOTIDE SEQUENCE</scope>
    <source>
        <strain evidence="1">NW831</strain>
    </source>
</reference>
<dbReference type="EMBL" id="CP060414">
    <property type="protein sequence ID" value="QNT59624.1"/>
    <property type="molecule type" value="Genomic_DNA"/>
</dbReference>
<name>A0A7H1MDA9_9NEIS</name>
<dbReference type="Proteomes" id="UP000516412">
    <property type="component" value="Chromosome"/>
</dbReference>